<dbReference type="Gene3D" id="3.30.300.30">
    <property type="match status" value="1"/>
</dbReference>
<dbReference type="InterPro" id="IPR000873">
    <property type="entry name" value="AMP-dep_synth/lig_dom"/>
</dbReference>
<accession>A0ABU8CA19</accession>
<feature type="domain" description="AMP-dependent synthetase/ligase" evidence="2">
    <location>
        <begin position="40"/>
        <end position="323"/>
    </location>
</feature>
<reference evidence="3 4" key="1">
    <citation type="journal article" date="2023" name="Ecotoxicol. Environ. Saf.">
        <title>Mercury remediation potential of mercury-resistant strain Rheinheimera metallidurans sp. nov. isolated from a municipal waste dumping site.</title>
        <authorList>
            <person name="Yadav V."/>
            <person name="Manjhi A."/>
            <person name="Vadakedath N."/>
        </authorList>
    </citation>
    <scope>NUCLEOTIDE SEQUENCE [LARGE SCALE GENOMIC DNA]</scope>
    <source>
        <strain evidence="3 4">E-49</strain>
    </source>
</reference>
<name>A0ABU8CA19_9GAMM</name>
<dbReference type="Proteomes" id="UP001375382">
    <property type="component" value="Unassembled WGS sequence"/>
</dbReference>
<keyword evidence="4" id="KW-1185">Reference proteome</keyword>
<dbReference type="Gene3D" id="3.40.50.12780">
    <property type="entry name" value="N-terminal domain of ligase-like"/>
    <property type="match status" value="1"/>
</dbReference>
<dbReference type="RefSeq" id="WP_335736922.1">
    <property type="nucleotide sequence ID" value="NZ_JALAAR010000013.1"/>
</dbReference>
<proteinExistence type="predicted"/>
<evidence type="ECO:0000259" key="2">
    <source>
        <dbReference type="Pfam" id="PF00501"/>
    </source>
</evidence>
<sequence>MQISLPQSARLTDAGSDTSLSAVEIEAKIAQWQTLLQGYGATRVVITADSSISWVLADLACLSAGLVLTALPTYLSDAQRHSVIKSLEPDLWLSDTPVLDPACSLLDEFDGLLLYQRQVQSAVVVPAGTQKITFTSGSTGAPKGVCLSLHAQLDVALGLKARVERLCEGPPRHLCMLPLPTLLESIAGVYAPLLAGGEVIIAPDTLRGFAGSRLVKPQALLQLISTIQPKSLILVPELLKLLLQAAEQGWVAPQSLQFIAVGGAYVSPALLQRAAGVHLPVYQGYGLSECASVVALSDTAAKMASDTVGLPLSCRSVEIIDGELVVNTPFLGYLGQDGSASDKVYTGDLAEFTSQGELRILGRRKNLLINSFGRNISPEWVESALTDSGLISQAMVFGDAEPYCAALVFAHPTVSDAAVAASIASVNDNLPDYARIVRYQRLEQAFSTTDGTLTDNGRLRRESINQKYAADIISLFANQLSADVPVTGEQYDLLSHIA</sequence>
<dbReference type="PANTHER" id="PTHR43767">
    <property type="entry name" value="LONG-CHAIN-FATTY-ACID--COA LIGASE"/>
    <property type="match status" value="1"/>
</dbReference>
<evidence type="ECO:0000313" key="3">
    <source>
        <dbReference type="EMBL" id="MEH8018516.1"/>
    </source>
</evidence>
<dbReference type="SUPFAM" id="SSF56801">
    <property type="entry name" value="Acetyl-CoA synthetase-like"/>
    <property type="match status" value="1"/>
</dbReference>
<protein>
    <submittedName>
        <fullName evidence="3">AMP-binding protein</fullName>
    </submittedName>
</protein>
<keyword evidence="1" id="KW-0436">Ligase</keyword>
<evidence type="ECO:0000256" key="1">
    <source>
        <dbReference type="ARBA" id="ARBA00022598"/>
    </source>
</evidence>
<dbReference type="Pfam" id="PF00501">
    <property type="entry name" value="AMP-binding"/>
    <property type="match status" value="1"/>
</dbReference>
<gene>
    <name evidence="3" type="ORF">MN202_14835</name>
</gene>
<dbReference type="EMBL" id="JALAAR010000013">
    <property type="protein sequence ID" value="MEH8018516.1"/>
    <property type="molecule type" value="Genomic_DNA"/>
</dbReference>
<organism evidence="3 4">
    <name type="scientific">Rheinheimera muenzenbergensis</name>
    <dbReference type="NCBI Taxonomy" id="1193628"/>
    <lineage>
        <taxon>Bacteria</taxon>
        <taxon>Pseudomonadati</taxon>
        <taxon>Pseudomonadota</taxon>
        <taxon>Gammaproteobacteria</taxon>
        <taxon>Chromatiales</taxon>
        <taxon>Chromatiaceae</taxon>
        <taxon>Rheinheimera</taxon>
    </lineage>
</organism>
<dbReference type="InterPro" id="IPR050237">
    <property type="entry name" value="ATP-dep_AMP-bd_enzyme"/>
</dbReference>
<dbReference type="InterPro" id="IPR020845">
    <property type="entry name" value="AMP-binding_CS"/>
</dbReference>
<dbReference type="PROSITE" id="PS00455">
    <property type="entry name" value="AMP_BINDING"/>
    <property type="match status" value="1"/>
</dbReference>
<comment type="caution">
    <text evidence="3">The sequence shown here is derived from an EMBL/GenBank/DDBJ whole genome shotgun (WGS) entry which is preliminary data.</text>
</comment>
<dbReference type="Pfam" id="PF23562">
    <property type="entry name" value="AMP-binding_C_3"/>
    <property type="match status" value="1"/>
</dbReference>
<dbReference type="PANTHER" id="PTHR43767:SF8">
    <property type="entry name" value="LONG-CHAIN-FATTY-ACID--COA LIGASE"/>
    <property type="match status" value="1"/>
</dbReference>
<dbReference type="InterPro" id="IPR042099">
    <property type="entry name" value="ANL_N_sf"/>
</dbReference>
<evidence type="ECO:0000313" key="4">
    <source>
        <dbReference type="Proteomes" id="UP001375382"/>
    </source>
</evidence>
<dbReference type="InterPro" id="IPR045851">
    <property type="entry name" value="AMP-bd_C_sf"/>
</dbReference>